<dbReference type="EMBL" id="DTCK01000030">
    <property type="protein sequence ID" value="HGQ35928.1"/>
    <property type="molecule type" value="Genomic_DNA"/>
</dbReference>
<dbReference type="InterPro" id="IPR029058">
    <property type="entry name" value="AB_hydrolase_fold"/>
</dbReference>
<dbReference type="InterPro" id="IPR025890">
    <property type="entry name" value="Abhydrolase_bac"/>
</dbReference>
<sequence length="376" mass="43008">MRVYAEDLLRLMSNYIMRYSSGWYTLSYLSGVWGDIYEWKNLARDKLKEILLPKFPIRFSNPSVNEVFRKNNLVVEKISYELPYGSRVEGYFMYPSDKIDNGRLPGILALHCHGGFKYFGKEKIVEVDGEPQILRNFKDKLYSGRSWATELAKRGFAVLAVDVLLFGSRRIEVSNLAEVTDLDDKIKKYNEVSYRVENFAAKALHLLGLSLAGLVAYEDLVALKYLVSRPEVDFTRIGVCGVSFGGTRGILLSALDDRIKCSVIVAAVSSIDDIVRRGIEHTWPLYIPEMVKYFDIPDILAIHVPQPLLVQYGKQDAIFPYEGQLKAHKILTEIYRVAGYEQNYSGIFYDKPHVFDKEMQEDAFKWLSKCLIANSS</sequence>
<protein>
    <recommendedName>
        <fullName evidence="3">Acetyl xylan esterase domain-containing protein</fullName>
    </recommendedName>
</protein>
<proteinExistence type="predicted"/>
<dbReference type="InterPro" id="IPR050261">
    <property type="entry name" value="FrsA_esterase"/>
</dbReference>
<dbReference type="Gene3D" id="3.40.50.1820">
    <property type="entry name" value="alpha/beta hydrolase"/>
    <property type="match status" value="1"/>
</dbReference>
<dbReference type="AlphaFoldDB" id="A0A7C4JKU4"/>
<gene>
    <name evidence="2" type="ORF">ENU08_06000</name>
    <name evidence="1" type="ORF">ENU41_04545</name>
</gene>
<dbReference type="EMBL" id="DTBD01000052">
    <property type="protein sequence ID" value="HGQ64781.1"/>
    <property type="molecule type" value="Genomic_DNA"/>
</dbReference>
<reference evidence="2" key="1">
    <citation type="journal article" date="2020" name="mSystems">
        <title>Genome- and Community-Level Interaction Insights into Carbon Utilization and Element Cycling Functions of Hydrothermarchaeota in Hydrothermal Sediment.</title>
        <authorList>
            <person name="Zhou Z."/>
            <person name="Liu Y."/>
            <person name="Xu W."/>
            <person name="Pan J."/>
            <person name="Luo Z.H."/>
            <person name="Li M."/>
        </authorList>
    </citation>
    <scope>NUCLEOTIDE SEQUENCE [LARGE SCALE GENOMIC DNA]</scope>
    <source>
        <strain evidence="2">SpSt-637</strain>
        <strain evidence="1">SpSt-667</strain>
    </source>
</reference>
<dbReference type="Pfam" id="PF12715">
    <property type="entry name" value="Abhydrolase_7"/>
    <property type="match status" value="1"/>
</dbReference>
<dbReference type="SUPFAM" id="SSF53474">
    <property type="entry name" value="alpha/beta-Hydrolases"/>
    <property type="match status" value="1"/>
</dbReference>
<accession>A0A7C4JKU4</accession>
<comment type="caution">
    <text evidence="2">The sequence shown here is derived from an EMBL/GenBank/DDBJ whole genome shotgun (WGS) entry which is preliminary data.</text>
</comment>
<dbReference type="PANTHER" id="PTHR22946">
    <property type="entry name" value="DIENELACTONE HYDROLASE DOMAIN-CONTAINING PROTEIN-RELATED"/>
    <property type="match status" value="1"/>
</dbReference>
<evidence type="ECO:0000313" key="2">
    <source>
        <dbReference type="EMBL" id="HGQ64781.1"/>
    </source>
</evidence>
<evidence type="ECO:0000313" key="1">
    <source>
        <dbReference type="EMBL" id="HGQ35928.1"/>
    </source>
</evidence>
<dbReference type="PANTHER" id="PTHR22946:SF8">
    <property type="entry name" value="ACETYL XYLAN ESTERASE DOMAIN-CONTAINING PROTEIN"/>
    <property type="match status" value="1"/>
</dbReference>
<organism evidence="2">
    <name type="scientific">Ignisphaera aggregans</name>
    <dbReference type="NCBI Taxonomy" id="334771"/>
    <lineage>
        <taxon>Archaea</taxon>
        <taxon>Thermoproteota</taxon>
        <taxon>Thermoprotei</taxon>
        <taxon>Desulfurococcales</taxon>
        <taxon>Desulfurococcaceae</taxon>
        <taxon>Ignisphaera</taxon>
    </lineage>
</organism>
<name>A0A7C4JKU4_9CREN</name>
<evidence type="ECO:0008006" key="3">
    <source>
        <dbReference type="Google" id="ProtNLM"/>
    </source>
</evidence>